<keyword evidence="5" id="KW-1015">Disulfide bond</keyword>
<dbReference type="EMBL" id="WJQU01000003">
    <property type="protein sequence ID" value="KAJ6640091.1"/>
    <property type="molecule type" value="Genomic_DNA"/>
</dbReference>
<sequence>MDHEKRAKVKEMMQHAWEYYKLYAWGKNELRPISKRPHTGSIFGTSDLGATIIDGLDTLYLMNLTKEFNEGKDWITRRFTLENVSADLSVFETNIRYVGGLLSCYAFTGDPMFKEKAQYVADKLLPAFQTPTGIPNALVNLKTGASKNYGWASGGSSILSEFGTLHLEFAYLSDITGNPVYRERVQNIRQILKDIEKPRGLYPNYLNPKTGKWGQQHMSLGALGDSFYEYLLKSWLQSGQTDDEAREMYDEAMSAILKHMIVTSPSGLIYTSDMKFDRFSDGTEAKALKAQEKYYILRPETFESYFIMWRLTHDQKYRDWGWDAVQALEKHCRTPTGYCGLKNVYLEEPQKDDVQQSFFLAETLKYLYLLFSDDSLLPLDEWVFNTEAHPLPVQGANSLYRSAAAPASINVDPDKVKCDNEVGLPELRTGVE</sequence>
<evidence type="ECO:0000313" key="9">
    <source>
        <dbReference type="Proteomes" id="UP001151699"/>
    </source>
</evidence>
<keyword evidence="9" id="KW-1185">Reference proteome</keyword>
<dbReference type="EC" id="3.2.1.-" evidence="7"/>
<comment type="cofactor">
    <cofactor evidence="1 6">
        <name>Ca(2+)</name>
        <dbReference type="ChEBI" id="CHEBI:29108"/>
    </cofactor>
</comment>
<evidence type="ECO:0000256" key="6">
    <source>
        <dbReference type="PIRSR" id="PIRSR601382-2"/>
    </source>
</evidence>
<comment type="pathway">
    <text evidence="2">Protein modification; protein glycosylation.</text>
</comment>
<dbReference type="Gene3D" id="1.50.10.10">
    <property type="match status" value="2"/>
</dbReference>
<organism evidence="8 9">
    <name type="scientific">Pseudolycoriella hygida</name>
    <dbReference type="NCBI Taxonomy" id="35572"/>
    <lineage>
        <taxon>Eukaryota</taxon>
        <taxon>Metazoa</taxon>
        <taxon>Ecdysozoa</taxon>
        <taxon>Arthropoda</taxon>
        <taxon>Hexapoda</taxon>
        <taxon>Insecta</taxon>
        <taxon>Pterygota</taxon>
        <taxon>Neoptera</taxon>
        <taxon>Endopterygota</taxon>
        <taxon>Diptera</taxon>
        <taxon>Nematocera</taxon>
        <taxon>Sciaroidea</taxon>
        <taxon>Sciaridae</taxon>
        <taxon>Pseudolycoriella</taxon>
    </lineage>
</organism>
<keyword evidence="6" id="KW-0479">Metal-binding</keyword>
<comment type="similarity">
    <text evidence="3 7">Belongs to the glycosyl hydrolase 47 family.</text>
</comment>
<dbReference type="PRINTS" id="PR00747">
    <property type="entry name" value="GLYHDRLASE47"/>
</dbReference>
<dbReference type="GO" id="GO:0005975">
    <property type="term" value="P:carbohydrate metabolic process"/>
    <property type="evidence" value="ECO:0007669"/>
    <property type="project" value="InterPro"/>
</dbReference>
<name>A0A9Q0MXX9_9DIPT</name>
<evidence type="ECO:0000256" key="2">
    <source>
        <dbReference type="ARBA" id="ARBA00004922"/>
    </source>
</evidence>
<gene>
    <name evidence="8" type="ORF">Bhyg_12840</name>
</gene>
<dbReference type="OrthoDB" id="8118055at2759"/>
<dbReference type="PANTHER" id="PTHR11742:SF6">
    <property type="entry name" value="MANNOSYL-OLIGOSACCHARIDE ALPHA-1,2-MANNOSIDASE IA-RELATED"/>
    <property type="match status" value="1"/>
</dbReference>
<dbReference type="InterPro" id="IPR001382">
    <property type="entry name" value="Glyco_hydro_47"/>
</dbReference>
<evidence type="ECO:0000256" key="4">
    <source>
        <dbReference type="ARBA" id="ARBA00022801"/>
    </source>
</evidence>
<dbReference type="InterPro" id="IPR050749">
    <property type="entry name" value="Glycosyl_Hydrolase_47"/>
</dbReference>
<keyword evidence="4 7" id="KW-0378">Hydrolase</keyword>
<evidence type="ECO:0000256" key="7">
    <source>
        <dbReference type="RuleBase" id="RU361193"/>
    </source>
</evidence>
<dbReference type="Proteomes" id="UP001151699">
    <property type="component" value="Chromosome X"/>
</dbReference>
<dbReference type="InterPro" id="IPR036026">
    <property type="entry name" value="Seven-hairpin_glycosidases"/>
</dbReference>
<protein>
    <recommendedName>
        <fullName evidence="7">alpha-1,2-Mannosidase</fullName>
        <ecNumber evidence="7">3.2.1.-</ecNumber>
    </recommendedName>
</protein>
<dbReference type="GO" id="GO:0000139">
    <property type="term" value="C:Golgi membrane"/>
    <property type="evidence" value="ECO:0007669"/>
    <property type="project" value="TreeGrafter"/>
</dbReference>
<dbReference type="GO" id="GO:0005509">
    <property type="term" value="F:calcium ion binding"/>
    <property type="evidence" value="ECO:0007669"/>
    <property type="project" value="InterPro"/>
</dbReference>
<proteinExistence type="inferred from homology"/>
<feature type="binding site" evidence="6">
    <location>
        <position position="386"/>
    </location>
    <ligand>
        <name>Ca(2+)</name>
        <dbReference type="ChEBI" id="CHEBI:29108"/>
    </ligand>
</feature>
<keyword evidence="7" id="KW-0326">Glycosidase</keyword>
<evidence type="ECO:0000256" key="5">
    <source>
        <dbReference type="ARBA" id="ARBA00023157"/>
    </source>
</evidence>
<dbReference type="InterPro" id="IPR012341">
    <property type="entry name" value="6hp_glycosidase-like_sf"/>
</dbReference>
<dbReference type="GO" id="GO:0005783">
    <property type="term" value="C:endoplasmic reticulum"/>
    <property type="evidence" value="ECO:0007669"/>
    <property type="project" value="TreeGrafter"/>
</dbReference>
<dbReference type="PANTHER" id="PTHR11742">
    <property type="entry name" value="MANNOSYL-OLIGOSACCHARIDE ALPHA-1,2-MANNOSIDASE-RELATED"/>
    <property type="match status" value="1"/>
</dbReference>
<evidence type="ECO:0000256" key="3">
    <source>
        <dbReference type="ARBA" id="ARBA00007658"/>
    </source>
</evidence>
<accession>A0A9Q0MXX9</accession>
<evidence type="ECO:0000256" key="1">
    <source>
        <dbReference type="ARBA" id="ARBA00001913"/>
    </source>
</evidence>
<dbReference type="GO" id="GO:0004571">
    <property type="term" value="F:mannosyl-oligosaccharide 1,2-alpha-mannosidase activity"/>
    <property type="evidence" value="ECO:0007669"/>
    <property type="project" value="InterPro"/>
</dbReference>
<keyword evidence="6" id="KW-0106">Calcium</keyword>
<dbReference type="Pfam" id="PF01532">
    <property type="entry name" value="Glyco_hydro_47"/>
    <property type="match status" value="2"/>
</dbReference>
<comment type="caution">
    <text evidence="8">The sequence shown here is derived from an EMBL/GenBank/DDBJ whole genome shotgun (WGS) entry which is preliminary data.</text>
</comment>
<evidence type="ECO:0000313" key="8">
    <source>
        <dbReference type="EMBL" id="KAJ6640091.1"/>
    </source>
</evidence>
<reference evidence="8" key="1">
    <citation type="submission" date="2022-07" db="EMBL/GenBank/DDBJ databases">
        <authorList>
            <person name="Trinca V."/>
            <person name="Uliana J.V.C."/>
            <person name="Torres T.T."/>
            <person name="Ward R.J."/>
            <person name="Monesi N."/>
        </authorList>
    </citation>
    <scope>NUCLEOTIDE SEQUENCE</scope>
    <source>
        <strain evidence="8">HSMRA1968</strain>
        <tissue evidence="8">Whole embryos</tissue>
    </source>
</reference>
<dbReference type="AlphaFoldDB" id="A0A9Q0MXX9"/>
<dbReference type="SUPFAM" id="SSF48225">
    <property type="entry name" value="Seven-hairpin glycosidases"/>
    <property type="match status" value="1"/>
</dbReference>